<sequence>MHSPLDLGTATPYGIIAVTAITNTGATVVDGLLAIFPFDATSIMGFPPGLSGGINAANDAANQARGDAGTAYNPHCWGLYLVFTGTLVLDAQNDPNTVFVFQIGSTLTTATASSVILINGAQACNVFWQVGTSATLGTATVFAGSILASASISVNAGVTVNGGLFALNGAVTLINDLITAQTDCLVVPPPSSSAVSPTSPVVFNGRSDTFSIGFSGSLFATFPGSLFLTFPITISTAFPDTVPITTRNILSLTFPDIHAINISISITEPLFGTLSSLP</sequence>
<dbReference type="InterPro" id="IPR021884">
    <property type="entry name" value="Ice-bd_prot"/>
</dbReference>
<name>A0A9P6GI56_9PLEO</name>
<dbReference type="AlphaFoldDB" id="A0A9P6GI56"/>
<comment type="similarity">
    <text evidence="1">Belongs to the ice-binding protein family.</text>
</comment>
<proteinExistence type="inferred from homology"/>
<dbReference type="Pfam" id="PF11999">
    <property type="entry name" value="Ice_binding"/>
    <property type="match status" value="1"/>
</dbReference>
<dbReference type="OrthoDB" id="10264374at2759"/>
<dbReference type="Proteomes" id="UP000756921">
    <property type="component" value="Unassembled WGS sequence"/>
</dbReference>
<protein>
    <recommendedName>
        <fullName evidence="5">DUF3494 domain-containing protein</fullName>
    </recommendedName>
</protein>
<keyword evidence="2" id="KW-0732">Signal</keyword>
<keyword evidence="4" id="KW-1185">Reference proteome</keyword>
<reference evidence="3" key="1">
    <citation type="journal article" date="2020" name="Mol. Plant Microbe Interact.">
        <title>Genome Sequence of the Biocontrol Agent Coniothyrium minitans strain Conio (IMI 134523).</title>
        <authorList>
            <person name="Patel D."/>
            <person name="Shittu T.A."/>
            <person name="Baroncelli R."/>
            <person name="Muthumeenakshi S."/>
            <person name="Osborne T.H."/>
            <person name="Janganan T.K."/>
            <person name="Sreenivasaprasad S."/>
        </authorList>
    </citation>
    <scope>NUCLEOTIDE SEQUENCE</scope>
    <source>
        <strain evidence="3">Conio</strain>
    </source>
</reference>
<gene>
    <name evidence="3" type="ORF">PMIN01_06958</name>
</gene>
<evidence type="ECO:0008006" key="5">
    <source>
        <dbReference type="Google" id="ProtNLM"/>
    </source>
</evidence>
<organism evidence="3 4">
    <name type="scientific">Paraphaeosphaeria minitans</name>
    <dbReference type="NCBI Taxonomy" id="565426"/>
    <lineage>
        <taxon>Eukaryota</taxon>
        <taxon>Fungi</taxon>
        <taxon>Dikarya</taxon>
        <taxon>Ascomycota</taxon>
        <taxon>Pezizomycotina</taxon>
        <taxon>Dothideomycetes</taxon>
        <taxon>Pleosporomycetidae</taxon>
        <taxon>Pleosporales</taxon>
        <taxon>Massarineae</taxon>
        <taxon>Didymosphaeriaceae</taxon>
        <taxon>Paraphaeosphaeria</taxon>
    </lineage>
</organism>
<evidence type="ECO:0000256" key="2">
    <source>
        <dbReference type="ARBA" id="ARBA00022729"/>
    </source>
</evidence>
<accession>A0A9P6GI56</accession>
<evidence type="ECO:0000313" key="3">
    <source>
        <dbReference type="EMBL" id="KAF9735553.1"/>
    </source>
</evidence>
<comment type="caution">
    <text evidence="3">The sequence shown here is derived from an EMBL/GenBank/DDBJ whole genome shotgun (WGS) entry which is preliminary data.</text>
</comment>
<dbReference type="EMBL" id="WJXW01000006">
    <property type="protein sequence ID" value="KAF9735553.1"/>
    <property type="molecule type" value="Genomic_DNA"/>
</dbReference>
<evidence type="ECO:0000256" key="1">
    <source>
        <dbReference type="ARBA" id="ARBA00005445"/>
    </source>
</evidence>
<evidence type="ECO:0000313" key="4">
    <source>
        <dbReference type="Proteomes" id="UP000756921"/>
    </source>
</evidence>